<keyword evidence="3" id="KW-1185">Reference proteome</keyword>
<name>A0ABS7TT20_9BACT</name>
<reference evidence="2" key="1">
    <citation type="submission" date="2021-08" db="EMBL/GenBank/DDBJ databases">
        <authorList>
            <person name="Stevens D.C."/>
        </authorList>
    </citation>
    <scope>NUCLEOTIDE SEQUENCE</scope>
    <source>
        <strain evidence="2">DSM 53165</strain>
    </source>
</reference>
<keyword evidence="1" id="KW-0732">Signal</keyword>
<proteinExistence type="predicted"/>
<organism evidence="2 3">
    <name type="scientific">Nannocystis pusilla</name>
    <dbReference type="NCBI Taxonomy" id="889268"/>
    <lineage>
        <taxon>Bacteria</taxon>
        <taxon>Pseudomonadati</taxon>
        <taxon>Myxococcota</taxon>
        <taxon>Polyangia</taxon>
        <taxon>Nannocystales</taxon>
        <taxon>Nannocystaceae</taxon>
        <taxon>Nannocystis</taxon>
    </lineage>
</organism>
<accession>A0ABS7TT20</accession>
<comment type="caution">
    <text evidence="2">The sequence shown here is derived from an EMBL/GenBank/DDBJ whole genome shotgun (WGS) entry which is preliminary data.</text>
</comment>
<gene>
    <name evidence="2" type="ORF">K7C98_19145</name>
</gene>
<evidence type="ECO:0000313" key="3">
    <source>
        <dbReference type="Proteomes" id="UP001139031"/>
    </source>
</evidence>
<dbReference type="EMBL" id="JAIRAU010000027">
    <property type="protein sequence ID" value="MBZ5711364.1"/>
    <property type="molecule type" value="Genomic_DNA"/>
</dbReference>
<evidence type="ECO:0000256" key="1">
    <source>
        <dbReference type="SAM" id="SignalP"/>
    </source>
</evidence>
<evidence type="ECO:0000313" key="2">
    <source>
        <dbReference type="EMBL" id="MBZ5711364.1"/>
    </source>
</evidence>
<dbReference type="PROSITE" id="PS51257">
    <property type="entry name" value="PROKAR_LIPOPROTEIN"/>
    <property type="match status" value="1"/>
</dbReference>
<dbReference type="Proteomes" id="UP001139031">
    <property type="component" value="Unassembled WGS sequence"/>
</dbReference>
<sequence length="175" mass="18584">MRGASRFVSCVVLFGLGAAAGCFREDFMLGAVCGNDVQCGEDQCCSGKRCRPSPEGCDRGAGIDTAYDEAYRSCHDDDECIKLGMPHCVRLEGVKDGFCADLCQGVEENCEMHPESSSRTCIELDGQRHCALLCCSAGCDPDTGQSLCPGQTDCPDPCPGKMECLDNVCVPKDGS</sequence>
<feature type="chain" id="PRO_5045168482" description="Lipoprotein" evidence="1">
    <location>
        <begin position="21"/>
        <end position="175"/>
    </location>
</feature>
<protein>
    <recommendedName>
        <fullName evidence="4">Lipoprotein</fullName>
    </recommendedName>
</protein>
<dbReference type="RefSeq" id="WP_224193129.1">
    <property type="nucleotide sequence ID" value="NZ_JAIRAU010000027.1"/>
</dbReference>
<evidence type="ECO:0008006" key="4">
    <source>
        <dbReference type="Google" id="ProtNLM"/>
    </source>
</evidence>
<feature type="signal peptide" evidence="1">
    <location>
        <begin position="1"/>
        <end position="20"/>
    </location>
</feature>